<evidence type="ECO:0000256" key="4">
    <source>
        <dbReference type="ARBA" id="ARBA00023136"/>
    </source>
</evidence>
<feature type="transmembrane region" description="Helical" evidence="5">
    <location>
        <begin position="45"/>
        <end position="64"/>
    </location>
</feature>
<comment type="subcellular location">
    <subcellularLocation>
        <location evidence="1">Membrane</location>
        <topology evidence="1">Multi-pass membrane protein</topology>
    </subcellularLocation>
</comment>
<feature type="transmembrane region" description="Helical" evidence="5">
    <location>
        <begin position="195"/>
        <end position="218"/>
    </location>
</feature>
<feature type="transmembrane region" description="Helical" evidence="5">
    <location>
        <begin position="165"/>
        <end position="188"/>
    </location>
</feature>
<dbReference type="SUPFAM" id="SSF103473">
    <property type="entry name" value="MFS general substrate transporter"/>
    <property type="match status" value="1"/>
</dbReference>
<dbReference type="EMBL" id="NKCK01000129">
    <property type="protein sequence ID" value="RSL97172.1"/>
    <property type="molecule type" value="Genomic_DNA"/>
</dbReference>
<dbReference type="Proteomes" id="UP000287144">
    <property type="component" value="Unassembled WGS sequence"/>
</dbReference>
<feature type="non-terminal residue" evidence="6">
    <location>
        <position position="1"/>
    </location>
</feature>
<accession>A0A428T569</accession>
<evidence type="ECO:0000256" key="2">
    <source>
        <dbReference type="ARBA" id="ARBA00022692"/>
    </source>
</evidence>
<keyword evidence="4 5" id="KW-0472">Membrane</keyword>
<evidence type="ECO:0000256" key="5">
    <source>
        <dbReference type="SAM" id="Phobius"/>
    </source>
</evidence>
<dbReference type="PANTHER" id="PTHR48022">
    <property type="entry name" value="PLASTIDIC GLUCOSE TRANSPORTER 4"/>
    <property type="match status" value="1"/>
</dbReference>
<feature type="transmembrane region" description="Helical" evidence="5">
    <location>
        <begin position="12"/>
        <end position="33"/>
    </location>
</feature>
<evidence type="ECO:0000313" key="7">
    <source>
        <dbReference type="Proteomes" id="UP000287144"/>
    </source>
</evidence>
<dbReference type="Pfam" id="PF00083">
    <property type="entry name" value="Sugar_tr"/>
    <property type="match status" value="1"/>
</dbReference>
<dbReference type="GO" id="GO:0016020">
    <property type="term" value="C:membrane"/>
    <property type="evidence" value="ECO:0007669"/>
    <property type="project" value="UniProtKB-SubCell"/>
</dbReference>
<proteinExistence type="predicted"/>
<dbReference type="Gene3D" id="1.20.1250.20">
    <property type="entry name" value="MFS general substrate transporter like domains"/>
    <property type="match status" value="1"/>
</dbReference>
<dbReference type="InterPro" id="IPR050360">
    <property type="entry name" value="MFS_Sugar_Transporters"/>
</dbReference>
<keyword evidence="7" id="KW-1185">Reference proteome</keyword>
<dbReference type="GO" id="GO:0005351">
    <property type="term" value="F:carbohydrate:proton symporter activity"/>
    <property type="evidence" value="ECO:0007669"/>
    <property type="project" value="TreeGrafter"/>
</dbReference>
<evidence type="ECO:0000256" key="3">
    <source>
        <dbReference type="ARBA" id="ARBA00022989"/>
    </source>
</evidence>
<evidence type="ECO:0000313" key="6">
    <source>
        <dbReference type="EMBL" id="RSL97172.1"/>
    </source>
</evidence>
<evidence type="ECO:0000256" key="1">
    <source>
        <dbReference type="ARBA" id="ARBA00004141"/>
    </source>
</evidence>
<dbReference type="AlphaFoldDB" id="A0A428T569"/>
<organism evidence="6 7">
    <name type="scientific">Fusarium oligoseptatum</name>
    <dbReference type="NCBI Taxonomy" id="2604345"/>
    <lineage>
        <taxon>Eukaryota</taxon>
        <taxon>Fungi</taxon>
        <taxon>Dikarya</taxon>
        <taxon>Ascomycota</taxon>
        <taxon>Pezizomycotina</taxon>
        <taxon>Sordariomycetes</taxon>
        <taxon>Hypocreomycetidae</taxon>
        <taxon>Hypocreales</taxon>
        <taxon>Nectriaceae</taxon>
        <taxon>Fusarium</taxon>
        <taxon>Fusarium solani species complex</taxon>
    </lineage>
</organism>
<name>A0A428T569_9HYPO</name>
<keyword evidence="2 5" id="KW-0812">Transmembrane</keyword>
<dbReference type="InterPro" id="IPR036259">
    <property type="entry name" value="MFS_trans_sf"/>
</dbReference>
<comment type="caution">
    <text evidence="6">The sequence shown here is derived from an EMBL/GenBank/DDBJ whole genome shotgun (WGS) entry which is preliminary data.</text>
</comment>
<dbReference type="PANTHER" id="PTHR48022:SF83">
    <property type="entry name" value="MAJOR FACILITATOR SUPERFAMILY (MFS) PROFILE DOMAIN-CONTAINING PROTEIN"/>
    <property type="match status" value="1"/>
</dbReference>
<dbReference type="STRING" id="1325735.A0A428T569"/>
<gene>
    <name evidence="6" type="ORF">CEP52_011026</name>
</gene>
<keyword evidence="3 5" id="KW-1133">Transmembrane helix</keyword>
<reference evidence="6 7" key="1">
    <citation type="submission" date="2017-06" db="EMBL/GenBank/DDBJ databases">
        <title>Comparative genomic analysis of Ambrosia Fusariam Clade fungi.</title>
        <authorList>
            <person name="Stajich J.E."/>
            <person name="Carrillo J."/>
            <person name="Kijimoto T."/>
            <person name="Eskalen A."/>
            <person name="O'Donnell K."/>
            <person name="Kasson M."/>
        </authorList>
    </citation>
    <scope>NUCLEOTIDE SEQUENCE [LARGE SCALE GENOMIC DNA]</scope>
    <source>
        <strain evidence="6 7">NRRL62579</strain>
    </source>
</reference>
<evidence type="ECO:0008006" key="8">
    <source>
        <dbReference type="Google" id="ProtNLM"/>
    </source>
</evidence>
<feature type="transmembrane region" description="Helical" evidence="5">
    <location>
        <begin position="230"/>
        <end position="251"/>
    </location>
</feature>
<sequence length="343" mass="37951">GYYRQVGTAWYLTVYVNLCWALGQLVSAGVQAGFSNKEGQWSYRVPFAIQWAWPVPLFIVLWFAPESPWYFIRTGNYDEAEKSVTRLGSTSKGVNAKQTVAMMIHTNEIEKSIDQGTSYIDCFRGVDLRRTEIACMAFAAQPFCGSAMGGTPTYFFVQAGLPESISFRMSVGGLGIASVGTIVSWWLLHPFGRRTLYLWGLGLLTAILLAVGFISVGASNSEGGNYAQASMMLLWLGVYYLTVGPVCYAIISEVSSTRLRNKSICLSRIVYYVAQIICNVINPYMLNPTAGDWRGKTGFFWAGCAFTFEELDILFAHGVKAREFADYRVDAYAEGGDVLTKEG</sequence>
<dbReference type="InterPro" id="IPR005828">
    <property type="entry name" value="MFS_sugar_transport-like"/>
</dbReference>
<protein>
    <recommendedName>
        <fullName evidence="8">General alpha-glucoside permease</fullName>
    </recommendedName>
</protein>